<proteinExistence type="predicted"/>
<reference evidence="1 2" key="1">
    <citation type="journal article" date="2018" name="Front. Plant Sci.">
        <title>Red Clover (Trifolium pratense) and Zigzag Clover (T. medium) - A Picture of Genomic Similarities and Differences.</title>
        <authorList>
            <person name="Dluhosova J."/>
            <person name="Istvanek J."/>
            <person name="Nedelnik J."/>
            <person name="Repkova J."/>
        </authorList>
    </citation>
    <scope>NUCLEOTIDE SEQUENCE [LARGE SCALE GENOMIC DNA]</scope>
    <source>
        <strain evidence="2">cv. 10/8</strain>
        <tissue evidence="1">Leaf</tissue>
    </source>
</reference>
<accession>A0A392W8T6</accession>
<evidence type="ECO:0000313" key="1">
    <source>
        <dbReference type="EMBL" id="MCI95551.1"/>
    </source>
</evidence>
<keyword evidence="2" id="KW-1185">Reference proteome</keyword>
<organism evidence="1 2">
    <name type="scientific">Trifolium medium</name>
    <dbReference type="NCBI Taxonomy" id="97028"/>
    <lineage>
        <taxon>Eukaryota</taxon>
        <taxon>Viridiplantae</taxon>
        <taxon>Streptophyta</taxon>
        <taxon>Embryophyta</taxon>
        <taxon>Tracheophyta</taxon>
        <taxon>Spermatophyta</taxon>
        <taxon>Magnoliopsida</taxon>
        <taxon>eudicotyledons</taxon>
        <taxon>Gunneridae</taxon>
        <taxon>Pentapetalae</taxon>
        <taxon>rosids</taxon>
        <taxon>fabids</taxon>
        <taxon>Fabales</taxon>
        <taxon>Fabaceae</taxon>
        <taxon>Papilionoideae</taxon>
        <taxon>50 kb inversion clade</taxon>
        <taxon>NPAAA clade</taxon>
        <taxon>Hologalegina</taxon>
        <taxon>IRL clade</taxon>
        <taxon>Trifolieae</taxon>
        <taxon>Trifolium</taxon>
    </lineage>
</organism>
<comment type="caution">
    <text evidence="1">The sequence shown here is derived from an EMBL/GenBank/DDBJ whole genome shotgun (WGS) entry which is preliminary data.</text>
</comment>
<name>A0A392W8T6_9FABA</name>
<feature type="non-terminal residue" evidence="1">
    <location>
        <position position="1"/>
    </location>
</feature>
<dbReference type="AlphaFoldDB" id="A0A392W8T6"/>
<protein>
    <submittedName>
        <fullName evidence="1">Uncharacterized protein</fullName>
    </submittedName>
</protein>
<sequence length="39" mass="4154">GSLRCAPDGAALRAVCWCYGGLTFCYMRNARTGSAQRAV</sequence>
<dbReference type="EMBL" id="LXQA011390153">
    <property type="protein sequence ID" value="MCI95551.1"/>
    <property type="molecule type" value="Genomic_DNA"/>
</dbReference>
<evidence type="ECO:0000313" key="2">
    <source>
        <dbReference type="Proteomes" id="UP000265520"/>
    </source>
</evidence>
<dbReference type="Proteomes" id="UP000265520">
    <property type="component" value="Unassembled WGS sequence"/>
</dbReference>